<evidence type="ECO:0000256" key="3">
    <source>
        <dbReference type="ARBA" id="ARBA00023163"/>
    </source>
</evidence>
<dbReference type="Gene3D" id="1.10.260.40">
    <property type="entry name" value="lambda repressor-like DNA-binding domains"/>
    <property type="match status" value="1"/>
</dbReference>
<feature type="domain" description="HTH lacI-type" evidence="4">
    <location>
        <begin position="3"/>
        <end position="46"/>
    </location>
</feature>
<dbReference type="RefSeq" id="WP_028528666.1">
    <property type="nucleotide sequence ID" value="NZ_CABLBR010000013.1"/>
</dbReference>
<gene>
    <name evidence="5" type="ORF">NQ502_04360</name>
</gene>
<evidence type="ECO:0000313" key="6">
    <source>
        <dbReference type="Proteomes" id="UP001060164"/>
    </source>
</evidence>
<dbReference type="Pfam" id="PF00356">
    <property type="entry name" value="LacI"/>
    <property type="match status" value="1"/>
</dbReference>
<keyword evidence="1" id="KW-0805">Transcription regulation</keyword>
<dbReference type="SUPFAM" id="SSF53822">
    <property type="entry name" value="Periplasmic binding protein-like I"/>
    <property type="match status" value="1"/>
</dbReference>
<keyword evidence="3" id="KW-0804">Transcription</keyword>
<keyword evidence="2" id="KW-0238">DNA-binding</keyword>
<dbReference type="PANTHER" id="PTHR30146:SF150">
    <property type="entry name" value="ARABINOSE METABOLISM TRANSCRIPTIONAL REPRESSOR"/>
    <property type="match status" value="1"/>
</dbReference>
<dbReference type="Proteomes" id="UP001060164">
    <property type="component" value="Chromosome"/>
</dbReference>
<dbReference type="InterPro" id="IPR046335">
    <property type="entry name" value="LacI/GalR-like_sensor"/>
</dbReference>
<dbReference type="CDD" id="cd01392">
    <property type="entry name" value="HTH_LacI"/>
    <property type="match status" value="1"/>
</dbReference>
<protein>
    <submittedName>
        <fullName evidence="5">LacI family transcriptional regulator</fullName>
    </submittedName>
</protein>
<dbReference type="SUPFAM" id="SSF47413">
    <property type="entry name" value="lambda repressor-like DNA-binding domains"/>
    <property type="match status" value="1"/>
</dbReference>
<keyword evidence="6" id="KW-1185">Reference proteome</keyword>
<evidence type="ECO:0000259" key="4">
    <source>
        <dbReference type="PROSITE" id="PS50932"/>
    </source>
</evidence>
<evidence type="ECO:0000313" key="5">
    <source>
        <dbReference type="EMBL" id="UWP60294.1"/>
    </source>
</evidence>
<organism evidence="5 6">
    <name type="scientific">Ruminococcus gauvreauii</name>
    <dbReference type="NCBI Taxonomy" id="438033"/>
    <lineage>
        <taxon>Bacteria</taxon>
        <taxon>Bacillati</taxon>
        <taxon>Bacillota</taxon>
        <taxon>Clostridia</taxon>
        <taxon>Eubacteriales</taxon>
        <taxon>Oscillospiraceae</taxon>
        <taxon>Ruminococcus</taxon>
    </lineage>
</organism>
<sequence>MKMTVRKIAEAAGVSPAAVSLVLNDKPGVRPELRTQITDLLLQNGYSIRKKEEAAQKRILYLYYRDPSWTPYMRNEFSTRVMEGVEHACRQKQYSLSIANASYETLNQILEDARNTNCDGIVFLGTEYKHRDYHRFENFPIPLVVVDRVFSGCSVNCFNVDGEMGCYQALSHLKELGHTNIGYVTSQQEYGTHLDTEINFIHMLEKLELPFQKEFLYHLDYFQKDLQKNFLELLSQRSSLPTAIVAGNDIMAAAVVFALIQKGLKVPEDISVVGFDDSNVCHMTSPAMTSVHISAERLGELSIERLHYLMTSGTHDVQRTYLGTSLSLRGTTAPPRKD</sequence>
<dbReference type="EMBL" id="CP102290">
    <property type="protein sequence ID" value="UWP60294.1"/>
    <property type="molecule type" value="Genomic_DNA"/>
</dbReference>
<dbReference type="SMART" id="SM00354">
    <property type="entry name" value="HTH_LACI"/>
    <property type="match status" value="1"/>
</dbReference>
<reference evidence="5" key="1">
    <citation type="journal article" date="2022" name="Cell">
        <title>Design, construction, and in vivo augmentation of a complex gut microbiome.</title>
        <authorList>
            <person name="Cheng A.G."/>
            <person name="Ho P.Y."/>
            <person name="Aranda-Diaz A."/>
            <person name="Jain S."/>
            <person name="Yu F.B."/>
            <person name="Meng X."/>
            <person name="Wang M."/>
            <person name="Iakiviak M."/>
            <person name="Nagashima K."/>
            <person name="Zhao A."/>
            <person name="Murugkar P."/>
            <person name="Patil A."/>
            <person name="Atabakhsh K."/>
            <person name="Weakley A."/>
            <person name="Yan J."/>
            <person name="Brumbaugh A.R."/>
            <person name="Higginbottom S."/>
            <person name="Dimas A."/>
            <person name="Shiver A.L."/>
            <person name="Deutschbauer A."/>
            <person name="Neff N."/>
            <person name="Sonnenburg J.L."/>
            <person name="Huang K.C."/>
            <person name="Fischbach M.A."/>
        </authorList>
    </citation>
    <scope>NUCLEOTIDE SEQUENCE</scope>
    <source>
        <strain evidence="5">DSM 19829</strain>
    </source>
</reference>
<evidence type="ECO:0000256" key="1">
    <source>
        <dbReference type="ARBA" id="ARBA00023015"/>
    </source>
</evidence>
<dbReference type="InterPro" id="IPR028082">
    <property type="entry name" value="Peripla_BP_I"/>
</dbReference>
<dbReference type="PROSITE" id="PS50932">
    <property type="entry name" value="HTH_LACI_2"/>
    <property type="match status" value="1"/>
</dbReference>
<dbReference type="InterPro" id="IPR010982">
    <property type="entry name" value="Lambda_DNA-bd_dom_sf"/>
</dbReference>
<dbReference type="PANTHER" id="PTHR30146">
    <property type="entry name" value="LACI-RELATED TRANSCRIPTIONAL REPRESSOR"/>
    <property type="match status" value="1"/>
</dbReference>
<dbReference type="Pfam" id="PF13377">
    <property type="entry name" value="Peripla_BP_3"/>
    <property type="match status" value="1"/>
</dbReference>
<dbReference type="InterPro" id="IPR000843">
    <property type="entry name" value="HTH_LacI"/>
</dbReference>
<proteinExistence type="predicted"/>
<name>A0ABY5VI80_9FIRM</name>
<dbReference type="Gene3D" id="3.40.50.2300">
    <property type="match status" value="2"/>
</dbReference>
<evidence type="ECO:0000256" key="2">
    <source>
        <dbReference type="ARBA" id="ARBA00023125"/>
    </source>
</evidence>
<accession>A0ABY5VI80</accession>